<dbReference type="Gene3D" id="3.30.450.20">
    <property type="entry name" value="PAS domain"/>
    <property type="match status" value="1"/>
</dbReference>
<keyword evidence="8" id="KW-0677">Repeat</keyword>
<evidence type="ECO:0000256" key="2">
    <source>
        <dbReference type="ARBA" id="ARBA00012438"/>
    </source>
</evidence>
<dbReference type="PROSITE" id="PS50112">
    <property type="entry name" value="PAS"/>
    <property type="match status" value="1"/>
</dbReference>
<accession>A0AAW4FUE6</accession>
<dbReference type="EMBL" id="WXFA01000035">
    <property type="protein sequence ID" value="MBM3094959.1"/>
    <property type="molecule type" value="Genomic_DNA"/>
</dbReference>
<keyword evidence="6" id="KW-0288">FMN</keyword>
<evidence type="ECO:0000256" key="9">
    <source>
        <dbReference type="ARBA" id="ARBA00022741"/>
    </source>
</evidence>
<evidence type="ECO:0000313" key="15">
    <source>
        <dbReference type="EMBL" id="MBM3094959.1"/>
    </source>
</evidence>
<dbReference type="InterPro" id="IPR011102">
    <property type="entry name" value="Sig_transdc_His_kinase_HWE"/>
</dbReference>
<gene>
    <name evidence="15" type="ORF">GFB56_29920</name>
</gene>
<sequence length="343" mass="37929">MHSERSETHVDATELDRARLAAIVDSSFDPIISKDLDGTVRTWNRAAEQLFGYSANEMIGAPIFKLIPPHLEEEERAILARVSRGDRISAFETVRQLKNRTYVAISLTVSPIRNAAGNIVGASAIARDITAIKDRERRIRILLREVNHRVKNQYSIILSMIRQTAQGNYDSPTFERHITQRIMALSASHDLIVSADWEGATMADLVAIQLKPFGRAEALMFVGPAIMLTPTAVENLGMALHELALNSARHGVLSGKPGKIEISWQVEVPDNVPSFRVCWDEQTLGQFPSSGELRSGFGSVVLRRVAPQALNSVAEVVYEKSRFLWSLHGQLGGFTLKGNPLAD</sequence>
<keyword evidence="16" id="KW-1185">Reference proteome</keyword>
<name>A0AAW4FUE6_9HYPH</name>
<dbReference type="GO" id="GO:0004673">
    <property type="term" value="F:protein histidine kinase activity"/>
    <property type="evidence" value="ECO:0007669"/>
    <property type="project" value="UniProtKB-EC"/>
</dbReference>
<dbReference type="Pfam" id="PF07536">
    <property type="entry name" value="HWE_HK"/>
    <property type="match status" value="1"/>
</dbReference>
<keyword evidence="4" id="KW-0597">Phosphoprotein</keyword>
<evidence type="ECO:0000256" key="4">
    <source>
        <dbReference type="ARBA" id="ARBA00022553"/>
    </source>
</evidence>
<dbReference type="GO" id="GO:0005524">
    <property type="term" value="F:ATP binding"/>
    <property type="evidence" value="ECO:0007669"/>
    <property type="project" value="UniProtKB-KW"/>
</dbReference>
<keyword evidence="9" id="KW-0547">Nucleotide-binding</keyword>
<dbReference type="EC" id="2.7.13.3" evidence="2"/>
<evidence type="ECO:0000256" key="8">
    <source>
        <dbReference type="ARBA" id="ARBA00022737"/>
    </source>
</evidence>
<proteinExistence type="predicted"/>
<feature type="domain" description="PAC" evidence="14">
    <location>
        <begin position="87"/>
        <end position="141"/>
    </location>
</feature>
<dbReference type="NCBIfam" id="TIGR00229">
    <property type="entry name" value="sensory_box"/>
    <property type="match status" value="1"/>
</dbReference>
<dbReference type="Proteomes" id="UP000744980">
    <property type="component" value="Unassembled WGS sequence"/>
</dbReference>
<keyword evidence="5" id="KW-0285">Flavoprotein</keyword>
<evidence type="ECO:0000256" key="7">
    <source>
        <dbReference type="ARBA" id="ARBA00022679"/>
    </source>
</evidence>
<keyword evidence="7" id="KW-0808">Transferase</keyword>
<dbReference type="InterPro" id="IPR000014">
    <property type="entry name" value="PAS"/>
</dbReference>
<keyword evidence="11" id="KW-0067">ATP-binding</keyword>
<comment type="catalytic activity">
    <reaction evidence="1">
        <text>ATP + protein L-histidine = ADP + protein N-phospho-L-histidine.</text>
        <dbReference type="EC" id="2.7.13.3"/>
    </reaction>
</comment>
<dbReference type="SMART" id="SM00911">
    <property type="entry name" value="HWE_HK"/>
    <property type="match status" value="1"/>
</dbReference>
<evidence type="ECO:0000256" key="11">
    <source>
        <dbReference type="ARBA" id="ARBA00022840"/>
    </source>
</evidence>
<dbReference type="Pfam" id="PF00989">
    <property type="entry name" value="PAS"/>
    <property type="match status" value="1"/>
</dbReference>
<dbReference type="InterPro" id="IPR035965">
    <property type="entry name" value="PAS-like_dom_sf"/>
</dbReference>
<dbReference type="SUPFAM" id="SSF55785">
    <property type="entry name" value="PYP-like sensor domain (PAS domain)"/>
    <property type="match status" value="1"/>
</dbReference>
<evidence type="ECO:0000313" key="16">
    <source>
        <dbReference type="Proteomes" id="UP000744980"/>
    </source>
</evidence>
<reference evidence="15 16" key="1">
    <citation type="submission" date="2020-01" db="EMBL/GenBank/DDBJ databases">
        <title>Draft genome assembly of Ensifer adhaerens T173.</title>
        <authorList>
            <person name="Craig J.E."/>
            <person name="Stinchcombe J.R."/>
        </authorList>
    </citation>
    <scope>NUCLEOTIDE SEQUENCE [LARGE SCALE GENOMIC DNA]</scope>
    <source>
        <strain evidence="15 16">T173</strain>
    </source>
</reference>
<evidence type="ECO:0000256" key="5">
    <source>
        <dbReference type="ARBA" id="ARBA00022630"/>
    </source>
</evidence>
<dbReference type="InterPro" id="IPR000700">
    <property type="entry name" value="PAS-assoc_C"/>
</dbReference>
<evidence type="ECO:0000259" key="13">
    <source>
        <dbReference type="PROSITE" id="PS50112"/>
    </source>
</evidence>
<comment type="caution">
    <text evidence="15">The sequence shown here is derived from an EMBL/GenBank/DDBJ whole genome shotgun (WGS) entry which is preliminary data.</text>
</comment>
<dbReference type="SMART" id="SM00091">
    <property type="entry name" value="PAS"/>
    <property type="match status" value="1"/>
</dbReference>
<dbReference type="RefSeq" id="WP_057223661.1">
    <property type="nucleotide sequence ID" value="NZ_CP083373.1"/>
</dbReference>
<dbReference type="AlphaFoldDB" id="A0AAW4FUE6"/>
<evidence type="ECO:0000256" key="12">
    <source>
        <dbReference type="ARBA" id="ARBA00023026"/>
    </source>
</evidence>
<keyword evidence="10" id="KW-0418">Kinase</keyword>
<evidence type="ECO:0000256" key="10">
    <source>
        <dbReference type="ARBA" id="ARBA00022777"/>
    </source>
</evidence>
<evidence type="ECO:0000256" key="6">
    <source>
        <dbReference type="ARBA" id="ARBA00022643"/>
    </source>
</evidence>
<dbReference type="PANTHER" id="PTHR41523:SF8">
    <property type="entry name" value="ETHYLENE RESPONSE SENSOR PROTEIN"/>
    <property type="match status" value="1"/>
</dbReference>
<dbReference type="InterPro" id="IPR013767">
    <property type="entry name" value="PAS_fold"/>
</dbReference>
<evidence type="ECO:0000259" key="14">
    <source>
        <dbReference type="PROSITE" id="PS50113"/>
    </source>
</evidence>
<dbReference type="GO" id="GO:0006355">
    <property type="term" value="P:regulation of DNA-templated transcription"/>
    <property type="evidence" value="ECO:0007669"/>
    <property type="project" value="InterPro"/>
</dbReference>
<dbReference type="CDD" id="cd00130">
    <property type="entry name" value="PAS"/>
    <property type="match status" value="1"/>
</dbReference>
<protein>
    <recommendedName>
        <fullName evidence="3">Blue-light-activated histidine kinase</fullName>
        <ecNumber evidence="2">2.7.13.3</ecNumber>
    </recommendedName>
</protein>
<evidence type="ECO:0000256" key="3">
    <source>
        <dbReference type="ARBA" id="ARBA00021740"/>
    </source>
</evidence>
<dbReference type="PANTHER" id="PTHR41523">
    <property type="entry name" value="TWO-COMPONENT SYSTEM SENSOR PROTEIN"/>
    <property type="match status" value="1"/>
</dbReference>
<organism evidence="15 16">
    <name type="scientific">Ensifer canadensis</name>
    <dbReference type="NCBI Taxonomy" id="555315"/>
    <lineage>
        <taxon>Bacteria</taxon>
        <taxon>Pseudomonadati</taxon>
        <taxon>Pseudomonadota</taxon>
        <taxon>Alphaproteobacteria</taxon>
        <taxon>Hyphomicrobiales</taxon>
        <taxon>Rhizobiaceae</taxon>
        <taxon>Sinorhizobium/Ensifer group</taxon>
        <taxon>Ensifer</taxon>
    </lineage>
</organism>
<feature type="domain" description="PAS" evidence="13">
    <location>
        <begin position="16"/>
        <end position="86"/>
    </location>
</feature>
<evidence type="ECO:0000256" key="1">
    <source>
        <dbReference type="ARBA" id="ARBA00000085"/>
    </source>
</evidence>
<dbReference type="PROSITE" id="PS50113">
    <property type="entry name" value="PAC"/>
    <property type="match status" value="1"/>
</dbReference>
<keyword evidence="12" id="KW-0843">Virulence</keyword>